<dbReference type="RefSeq" id="WP_247956812.1">
    <property type="nucleotide sequence ID" value="NZ_CP078077.1"/>
</dbReference>
<dbReference type="PANTHER" id="PTHR42678:SF11">
    <property type="entry name" value="AMIDASE FAMILY PROTEIN"/>
    <property type="match status" value="1"/>
</dbReference>
<keyword evidence="2" id="KW-0378">Hydrolase</keyword>
<name>A0ABY4ILN5_9MICO</name>
<keyword evidence="3" id="KW-1185">Reference proteome</keyword>
<dbReference type="EMBL" id="CP078077">
    <property type="protein sequence ID" value="UPL13552.1"/>
    <property type="molecule type" value="Genomic_DNA"/>
</dbReference>
<proteinExistence type="predicted"/>
<evidence type="ECO:0000259" key="1">
    <source>
        <dbReference type="Pfam" id="PF01425"/>
    </source>
</evidence>
<evidence type="ECO:0000313" key="2">
    <source>
        <dbReference type="EMBL" id="UPL13552.1"/>
    </source>
</evidence>
<dbReference type="GO" id="GO:0004040">
    <property type="term" value="F:amidase activity"/>
    <property type="evidence" value="ECO:0007669"/>
    <property type="project" value="UniProtKB-EC"/>
</dbReference>
<dbReference type="Pfam" id="PF01425">
    <property type="entry name" value="Amidase"/>
    <property type="match status" value="1"/>
</dbReference>
<organism evidence="2 3">
    <name type="scientific">Microbacterium galbinum</name>
    <dbReference type="NCBI Taxonomy" id="2851646"/>
    <lineage>
        <taxon>Bacteria</taxon>
        <taxon>Bacillati</taxon>
        <taxon>Actinomycetota</taxon>
        <taxon>Actinomycetes</taxon>
        <taxon>Micrococcales</taxon>
        <taxon>Microbacteriaceae</taxon>
        <taxon>Microbacterium</taxon>
    </lineage>
</organism>
<dbReference type="EC" id="3.5.1.4" evidence="2"/>
<dbReference type="InterPro" id="IPR023631">
    <property type="entry name" value="Amidase_dom"/>
</dbReference>
<reference evidence="2 3" key="1">
    <citation type="submission" date="2021-06" db="EMBL/GenBank/DDBJ databases">
        <title>Genome-based taxonomic framework of Microbacterium strains isolated from marine environment, the description of four new species and reclassification of four preexisting species.</title>
        <authorList>
            <person name="Lee S.D."/>
            <person name="Kim S.-M."/>
            <person name="Byeon Y.-S."/>
            <person name="Yang H.L."/>
            <person name="Kim I.S."/>
        </authorList>
    </citation>
    <scope>NUCLEOTIDE SEQUENCE [LARGE SCALE GENOMIC DNA]</scope>
    <source>
        <strain evidence="2 3">SSW1-36</strain>
    </source>
</reference>
<sequence>MIDVVEASIADLRRALDEGAATAVDLVDAYLARIDAYDGPRTPTALNAVVVRNPEARAEAAASDERRARGETLGPLDGIPYTAKDSYLVRGLTAAAGSPAFARLVAQRDAFTIERLRAGGAICLGLTNMPPMANGGMQRGVYGRAESPYSAQWLTAPFASGSSNGSGTATAASFAAFGLAEETWSSGRGPATNNALCAYTPSRGVISVRGNWPLVPTMDVVVPHARTMADLLEVLDIIVADDAETRGDFWRTQPWVAIPAASAVRPASYAALAATGTPTATGTPAATGTPPSVRASTLAGIRIGIPRMYIDADPEAGTAAHPGVGGPTGRRIDTRPSILTRWAAARRDLEAAGATVVEVDFPVVSNYEGDRPGAPTIATRGLVSPAYLHREIVDLSAWAWEDFLRANGDPALDSLTGVDGSTIFPHPDGALPDRYTGFDDDIAEYPDWVRAHPGTGPDDMPELPEGLRGLEETRRRDLEQWMDGLGLDAVVFPAVADLGAADMDVDPASADLGWRNGTWIANGNLAIRHLGIPTVTVPMGLLDDIGMPIGLTFTGRAYDDARLLRLAAAFEASGAPGERRTPPPRTPAL</sequence>
<accession>A0ABY4ILN5</accession>
<protein>
    <submittedName>
        <fullName evidence="2">Amidase</fullName>
        <ecNumber evidence="2">3.5.1.4</ecNumber>
    </submittedName>
</protein>
<dbReference type="Gene3D" id="3.90.1300.10">
    <property type="entry name" value="Amidase signature (AS) domain"/>
    <property type="match status" value="1"/>
</dbReference>
<gene>
    <name evidence="2" type="ORF">KV396_03315</name>
</gene>
<dbReference type="NCBIfam" id="NF005127">
    <property type="entry name" value="PRK06565.1"/>
    <property type="match status" value="1"/>
</dbReference>
<dbReference type="SUPFAM" id="SSF75304">
    <property type="entry name" value="Amidase signature (AS) enzymes"/>
    <property type="match status" value="1"/>
</dbReference>
<dbReference type="InterPro" id="IPR036928">
    <property type="entry name" value="AS_sf"/>
</dbReference>
<evidence type="ECO:0000313" key="3">
    <source>
        <dbReference type="Proteomes" id="UP000831963"/>
    </source>
</evidence>
<dbReference type="Proteomes" id="UP000831963">
    <property type="component" value="Chromosome"/>
</dbReference>
<dbReference type="PANTHER" id="PTHR42678">
    <property type="entry name" value="AMIDASE"/>
    <property type="match status" value="1"/>
</dbReference>
<feature type="domain" description="Amidase" evidence="1">
    <location>
        <begin position="25"/>
        <end position="245"/>
    </location>
</feature>